<evidence type="ECO:0000256" key="2">
    <source>
        <dbReference type="SAM" id="MobiDB-lite"/>
    </source>
</evidence>
<gene>
    <name evidence="4" type="ORF">Elusimicrob1349_1760</name>
</gene>
<dbReference type="EMBL" id="MN577571">
    <property type="protein sequence ID" value="QGT50706.1"/>
    <property type="molecule type" value="Genomic_DNA"/>
</dbReference>
<dbReference type="AlphaFoldDB" id="A0A650EM72"/>
<reference evidence="4" key="1">
    <citation type="journal article" date="2020" name="J. ISSAAS">
        <title>Lactobacilli and other gastrointestinal microbiota of Peromyscus leucopus, reservoir host for agents of Lyme disease and other zoonoses in North America.</title>
        <authorList>
            <person name="Milovic A."/>
            <person name="Bassam K."/>
            <person name="Shao H."/>
            <person name="Chatzistamou I."/>
            <person name="Tufts D.M."/>
            <person name="Diuk-Wasser M."/>
            <person name="Barbour A.G."/>
        </authorList>
    </citation>
    <scope>NUCLEOTIDE SEQUENCE</scope>
    <source>
        <strain evidence="4">LL30</strain>
    </source>
</reference>
<organism evidence="4">
    <name type="scientific">uncultured Elusimicrobia bacterium</name>
    <dbReference type="NCBI Taxonomy" id="699876"/>
    <lineage>
        <taxon>Bacteria</taxon>
        <taxon>Pseudomonadati</taxon>
        <taxon>Elusimicrobiota</taxon>
        <taxon>Elusimicrobia</taxon>
        <taxon>environmental samples</taxon>
    </lineage>
</organism>
<accession>A0A650EM72</accession>
<feature type="signal peptide" evidence="3">
    <location>
        <begin position="1"/>
        <end position="19"/>
    </location>
</feature>
<feature type="region of interest" description="Disordered" evidence="2">
    <location>
        <begin position="151"/>
        <end position="196"/>
    </location>
</feature>
<feature type="chain" id="PRO_5024856147" evidence="3">
    <location>
        <begin position="20"/>
        <end position="196"/>
    </location>
</feature>
<feature type="coiled-coil region" evidence="1">
    <location>
        <begin position="50"/>
        <end position="137"/>
    </location>
</feature>
<evidence type="ECO:0000313" key="4">
    <source>
        <dbReference type="EMBL" id="QGT50706.1"/>
    </source>
</evidence>
<name>A0A650EM72_9BACT</name>
<evidence type="ECO:0000256" key="3">
    <source>
        <dbReference type="SAM" id="SignalP"/>
    </source>
</evidence>
<keyword evidence="1" id="KW-0175">Coiled coil</keyword>
<evidence type="ECO:0000256" key="1">
    <source>
        <dbReference type="SAM" id="Coils"/>
    </source>
</evidence>
<protein>
    <submittedName>
        <fullName evidence="4">Uncharacterized protein</fullName>
    </submittedName>
</protein>
<feature type="compositionally biased region" description="Basic and acidic residues" evidence="2">
    <location>
        <begin position="169"/>
        <end position="179"/>
    </location>
</feature>
<proteinExistence type="predicted"/>
<keyword evidence="3" id="KW-0732">Signal</keyword>
<sequence length="196" mass="21863">MKKVLLAVLAGALCLPAFAKDVKCDGEKCPMMKKGRAEMTDHRKGKDARADAFKKARKEHKAKMKATEEKMEKLVAEYNALKAGKKKDAKKAEIAAMVASIRDEQIKFKEEQLKKFNERLEQMKKGLDEQKSDEAKKAWVEKKTDEVIADDGDLDVLFDKPEMPGPGPRDGKGPRMERVHHGHGPMPAPVAAPEAK</sequence>